<gene>
    <name evidence="8" type="ORF">HPT30_20570</name>
</gene>
<comment type="subcellular location">
    <subcellularLocation>
        <location evidence="1">Cell membrane</location>
        <topology evidence="1">Multi-pass membrane protein</topology>
    </subcellularLocation>
</comment>
<feature type="domain" description="Major facilitator superfamily (MFS) profile" evidence="7">
    <location>
        <begin position="2"/>
        <end position="377"/>
    </location>
</feature>
<dbReference type="PROSITE" id="PS50850">
    <property type="entry name" value="MFS"/>
    <property type="match status" value="1"/>
</dbReference>
<keyword evidence="2" id="KW-0813">Transport</keyword>
<keyword evidence="3 6" id="KW-0812">Transmembrane</keyword>
<keyword evidence="4 6" id="KW-1133">Transmembrane helix</keyword>
<evidence type="ECO:0000256" key="6">
    <source>
        <dbReference type="SAM" id="Phobius"/>
    </source>
</evidence>
<dbReference type="PANTHER" id="PTHR23521:SF2">
    <property type="entry name" value="TRANSPORTER MFS SUPERFAMILY"/>
    <property type="match status" value="1"/>
</dbReference>
<feature type="transmembrane region" description="Helical" evidence="6">
    <location>
        <begin position="264"/>
        <end position="282"/>
    </location>
</feature>
<evidence type="ECO:0000313" key="9">
    <source>
        <dbReference type="Proteomes" id="UP000564806"/>
    </source>
</evidence>
<evidence type="ECO:0000256" key="5">
    <source>
        <dbReference type="ARBA" id="ARBA00023136"/>
    </source>
</evidence>
<dbReference type="PROSITE" id="PS00216">
    <property type="entry name" value="SUGAR_TRANSPORT_1"/>
    <property type="match status" value="1"/>
</dbReference>
<feature type="transmembrane region" description="Helical" evidence="6">
    <location>
        <begin position="127"/>
        <end position="150"/>
    </location>
</feature>
<dbReference type="InterPro" id="IPR011701">
    <property type="entry name" value="MFS"/>
</dbReference>
<feature type="transmembrane region" description="Helical" evidence="6">
    <location>
        <begin position="322"/>
        <end position="346"/>
    </location>
</feature>
<dbReference type="InterPro" id="IPR020846">
    <property type="entry name" value="MFS_dom"/>
</dbReference>
<sequence length="378" mass="39965">MNYLILITVIIAAGLSQGLLLPVLSILLEQKGVSSSLNGLNAAALYIGSFGMTLIAERVLGAIGFKKLIAAGLTLVLVSLLLFPVLPGIKAWFVLRLLVGIGDSAINYAAQLWVLLMTPAQNRGRNLSIYGMSYGLGFSLGPVGISLLRFGQATPFLVLATLFLMALLLTLIKLPESRPETSESREGQARRFGRSYSLAWYALIPALLYGYMEASLNSNFPIYGLRIGYSADQIAALLPFAGIGGLVLQLPLGMWSDRFGRKKVLMLAGIGGGLSFTLLPLAGDHFMFSLVLLAFAGGFVGSFFSLGLAYAADILPRNLLPAANVVASFHFSAGSILGPALGGLLLELSSGGGVFGLMGLLFILFGLLGLLFSPRSQI</sequence>
<dbReference type="EMBL" id="JABWCS010000216">
    <property type="protein sequence ID" value="NUU62745.1"/>
    <property type="molecule type" value="Genomic_DNA"/>
</dbReference>
<dbReference type="SUPFAM" id="SSF103473">
    <property type="entry name" value="MFS general substrate transporter"/>
    <property type="match status" value="1"/>
</dbReference>
<dbReference type="InterPro" id="IPR036259">
    <property type="entry name" value="MFS_trans_sf"/>
</dbReference>
<dbReference type="Pfam" id="PF07690">
    <property type="entry name" value="MFS_1"/>
    <property type="match status" value="1"/>
</dbReference>
<dbReference type="Proteomes" id="UP000564806">
    <property type="component" value="Unassembled WGS sequence"/>
</dbReference>
<name>A0A850EP40_9BACL</name>
<feature type="transmembrane region" description="Helical" evidence="6">
    <location>
        <begin position="156"/>
        <end position="174"/>
    </location>
</feature>
<comment type="caution">
    <text evidence="8">The sequence shown here is derived from an EMBL/GenBank/DDBJ whole genome shotgun (WGS) entry which is preliminary data.</text>
</comment>
<protein>
    <submittedName>
        <fullName evidence="8">MFS transporter</fullName>
    </submittedName>
</protein>
<reference evidence="8" key="1">
    <citation type="submission" date="2020-06" db="EMBL/GenBank/DDBJ databases">
        <title>Paenibacillus sp. nov., isolated from soil.</title>
        <authorList>
            <person name="Seo Y.L."/>
        </authorList>
    </citation>
    <scope>NUCLEOTIDE SEQUENCE [LARGE SCALE GENOMIC DNA]</scope>
    <source>
        <strain evidence="8">JW14</strain>
    </source>
</reference>
<accession>A0A850EP40</accession>
<dbReference type="GO" id="GO:0005886">
    <property type="term" value="C:plasma membrane"/>
    <property type="evidence" value="ECO:0007669"/>
    <property type="project" value="UniProtKB-SubCell"/>
</dbReference>
<evidence type="ECO:0000259" key="7">
    <source>
        <dbReference type="PROSITE" id="PS50850"/>
    </source>
</evidence>
<keyword evidence="5 6" id="KW-0472">Membrane</keyword>
<feature type="transmembrane region" description="Helical" evidence="6">
    <location>
        <begin position="68"/>
        <end position="86"/>
    </location>
</feature>
<evidence type="ECO:0000256" key="3">
    <source>
        <dbReference type="ARBA" id="ARBA00022692"/>
    </source>
</evidence>
<feature type="transmembrane region" description="Helical" evidence="6">
    <location>
        <begin position="234"/>
        <end position="252"/>
    </location>
</feature>
<evidence type="ECO:0000256" key="2">
    <source>
        <dbReference type="ARBA" id="ARBA00022448"/>
    </source>
</evidence>
<feature type="transmembrane region" description="Helical" evidence="6">
    <location>
        <begin position="92"/>
        <end position="115"/>
    </location>
</feature>
<feature type="transmembrane region" description="Helical" evidence="6">
    <location>
        <begin position="36"/>
        <end position="56"/>
    </location>
</feature>
<evidence type="ECO:0000256" key="4">
    <source>
        <dbReference type="ARBA" id="ARBA00022989"/>
    </source>
</evidence>
<proteinExistence type="predicted"/>
<feature type="transmembrane region" description="Helical" evidence="6">
    <location>
        <begin position="195"/>
        <end position="214"/>
    </location>
</feature>
<organism evidence="8 9">
    <name type="scientific">Paenibacillus agri</name>
    <dbReference type="NCBI Taxonomy" id="2744309"/>
    <lineage>
        <taxon>Bacteria</taxon>
        <taxon>Bacillati</taxon>
        <taxon>Bacillota</taxon>
        <taxon>Bacilli</taxon>
        <taxon>Bacillales</taxon>
        <taxon>Paenibacillaceae</taxon>
        <taxon>Paenibacillus</taxon>
    </lineage>
</organism>
<evidence type="ECO:0000313" key="8">
    <source>
        <dbReference type="EMBL" id="NUU62745.1"/>
    </source>
</evidence>
<keyword evidence="9" id="KW-1185">Reference proteome</keyword>
<dbReference type="GO" id="GO:0022857">
    <property type="term" value="F:transmembrane transporter activity"/>
    <property type="evidence" value="ECO:0007669"/>
    <property type="project" value="InterPro"/>
</dbReference>
<evidence type="ECO:0000256" key="1">
    <source>
        <dbReference type="ARBA" id="ARBA00004651"/>
    </source>
</evidence>
<dbReference type="PANTHER" id="PTHR23521">
    <property type="entry name" value="TRANSPORTER MFS SUPERFAMILY"/>
    <property type="match status" value="1"/>
</dbReference>
<dbReference type="AlphaFoldDB" id="A0A850EP40"/>
<feature type="transmembrane region" description="Helical" evidence="6">
    <location>
        <begin position="352"/>
        <end position="372"/>
    </location>
</feature>
<dbReference type="Gene3D" id="1.20.1250.20">
    <property type="entry name" value="MFS general substrate transporter like domains"/>
    <property type="match status" value="2"/>
</dbReference>
<dbReference type="RefSeq" id="WP_175373353.1">
    <property type="nucleotide sequence ID" value="NZ_JABWCS010000216.1"/>
</dbReference>
<dbReference type="InterPro" id="IPR005829">
    <property type="entry name" value="Sugar_transporter_CS"/>
</dbReference>
<feature type="transmembrane region" description="Helical" evidence="6">
    <location>
        <begin position="288"/>
        <end position="310"/>
    </location>
</feature>